<dbReference type="Proteomes" id="UP000887116">
    <property type="component" value="Unassembled WGS sequence"/>
</dbReference>
<gene>
    <name evidence="1" type="primary">AVEN_165906_1</name>
    <name evidence="1" type="ORF">TNCT_697111</name>
</gene>
<dbReference type="EMBL" id="BMAO01000639">
    <property type="protein sequence ID" value="GFQ68238.1"/>
    <property type="molecule type" value="Genomic_DNA"/>
</dbReference>
<sequence>MDISEVKTVRIRNFSLETALRDDSTHFVIKRNNTPQIFCVTIYRNGETSTSRGYVSASIIKILREADPEPRGVKDNLSWTFSIVDVNGVGKYYQSFVKENVAHFHYDITISKLLERSVLLEQYDEFLPDDVLTLRIELSCMSYIGPSIQKDISFDIQFLKDANVRKEDYATNPSGTFMANHSECDSGQLFMIMLGALTYILMARKRFFIDDANAQLHKDLLLLSDPMDDIKSMYLSSNPIYKLINFLKRKLVKEFNESSNLTADVLAKENQYSQKLEEVFNRMEKLCETPSIKLVISKLEGVLPSVLSWTVHIKNIDAENPVRNEKLSVSEEYRPENEEIEGKMEKNMNDYSLKINNNKCKEISEVNPGMPKVIEELPSKTVEITREKLTKKEQNQNEVENKYLPQAKHEITVSRKSEDEIQSSSFKNDIDFIKDIISYLMQKKESFLPRNILRMTTKTSGT</sequence>
<accession>A0A8X6KD33</accession>
<evidence type="ECO:0000313" key="2">
    <source>
        <dbReference type="Proteomes" id="UP000887116"/>
    </source>
</evidence>
<dbReference type="OrthoDB" id="6432107at2759"/>
<dbReference type="Gene3D" id="2.60.210.10">
    <property type="entry name" value="Apoptosis, Tumor Necrosis Factor Receptor Associated Protein 2, Chain A"/>
    <property type="match status" value="1"/>
</dbReference>
<reference evidence="1" key="1">
    <citation type="submission" date="2020-07" db="EMBL/GenBank/DDBJ databases">
        <title>Multicomponent nature underlies the extraordinary mechanical properties of spider dragline silk.</title>
        <authorList>
            <person name="Kono N."/>
            <person name="Nakamura H."/>
            <person name="Mori M."/>
            <person name="Yoshida Y."/>
            <person name="Ohtoshi R."/>
            <person name="Malay A.D."/>
            <person name="Moran D.A.P."/>
            <person name="Tomita M."/>
            <person name="Numata K."/>
            <person name="Arakawa K."/>
        </authorList>
    </citation>
    <scope>NUCLEOTIDE SEQUENCE</scope>
</reference>
<dbReference type="SUPFAM" id="SSF49599">
    <property type="entry name" value="TRAF domain-like"/>
    <property type="match status" value="1"/>
</dbReference>
<name>A0A8X6KD33_TRICU</name>
<comment type="caution">
    <text evidence="1">The sequence shown here is derived from an EMBL/GenBank/DDBJ whole genome shotgun (WGS) entry which is preliminary data.</text>
</comment>
<organism evidence="1 2">
    <name type="scientific">Trichonephila clavata</name>
    <name type="common">Joro spider</name>
    <name type="synonym">Nephila clavata</name>
    <dbReference type="NCBI Taxonomy" id="2740835"/>
    <lineage>
        <taxon>Eukaryota</taxon>
        <taxon>Metazoa</taxon>
        <taxon>Ecdysozoa</taxon>
        <taxon>Arthropoda</taxon>
        <taxon>Chelicerata</taxon>
        <taxon>Arachnida</taxon>
        <taxon>Araneae</taxon>
        <taxon>Araneomorphae</taxon>
        <taxon>Entelegynae</taxon>
        <taxon>Araneoidea</taxon>
        <taxon>Nephilidae</taxon>
        <taxon>Trichonephila</taxon>
    </lineage>
</organism>
<dbReference type="AlphaFoldDB" id="A0A8X6KD33"/>
<protein>
    <submittedName>
        <fullName evidence="1">Uncharacterized protein</fullName>
    </submittedName>
</protein>
<evidence type="ECO:0000313" key="1">
    <source>
        <dbReference type="EMBL" id="GFQ68238.1"/>
    </source>
</evidence>
<keyword evidence="2" id="KW-1185">Reference proteome</keyword>
<dbReference type="InterPro" id="IPR008974">
    <property type="entry name" value="TRAF-like"/>
</dbReference>
<proteinExistence type="predicted"/>